<dbReference type="InterPro" id="IPR015422">
    <property type="entry name" value="PyrdxlP-dep_Trfase_small"/>
</dbReference>
<dbReference type="Pfam" id="PF00202">
    <property type="entry name" value="Aminotran_3"/>
    <property type="match status" value="1"/>
</dbReference>
<evidence type="ECO:0000313" key="6">
    <source>
        <dbReference type="EMBL" id="PWQ98150.1"/>
    </source>
</evidence>
<dbReference type="GO" id="GO:0030170">
    <property type="term" value="F:pyridoxal phosphate binding"/>
    <property type="evidence" value="ECO:0007669"/>
    <property type="project" value="InterPro"/>
</dbReference>
<evidence type="ECO:0000256" key="3">
    <source>
        <dbReference type="ARBA" id="ARBA00022576"/>
    </source>
</evidence>
<gene>
    <name evidence="6" type="ORF">DKW60_08530</name>
</gene>
<reference evidence="6 7" key="1">
    <citation type="submission" date="2018-05" db="EMBL/GenBank/DDBJ databases">
        <title>Leucothrix arctica sp. nov., isolated from Arctic seawater.</title>
        <authorList>
            <person name="Choi A."/>
            <person name="Baek K."/>
        </authorList>
    </citation>
    <scope>NUCLEOTIDE SEQUENCE [LARGE SCALE GENOMIC DNA]</scope>
    <source>
        <strain evidence="6 7">JCM 18388</strain>
    </source>
</reference>
<keyword evidence="4 5" id="KW-0663">Pyridoxal phosphate</keyword>
<evidence type="ECO:0000313" key="7">
    <source>
        <dbReference type="Proteomes" id="UP000245539"/>
    </source>
</evidence>
<accession>A0A317CP83</accession>
<proteinExistence type="inferred from homology"/>
<dbReference type="InterPro" id="IPR005814">
    <property type="entry name" value="Aminotrans_3"/>
</dbReference>
<organism evidence="6 7">
    <name type="scientific">Leucothrix pacifica</name>
    <dbReference type="NCBI Taxonomy" id="1247513"/>
    <lineage>
        <taxon>Bacteria</taxon>
        <taxon>Pseudomonadati</taxon>
        <taxon>Pseudomonadota</taxon>
        <taxon>Gammaproteobacteria</taxon>
        <taxon>Thiotrichales</taxon>
        <taxon>Thiotrichaceae</taxon>
        <taxon>Leucothrix</taxon>
    </lineage>
</organism>
<dbReference type="AlphaFoldDB" id="A0A317CP83"/>
<dbReference type="FunFam" id="3.40.640.10:FF:000004">
    <property type="entry name" value="Acetylornithine aminotransferase"/>
    <property type="match status" value="1"/>
</dbReference>
<keyword evidence="6" id="KW-0808">Transferase</keyword>
<sequence length="460" mass="50288">MTNNRPDILTQQAIEADGAHMWHHLTQHQPLDGKAPLMVVEGKGMRVWDASGREHLDAVSGAVWTVNVGYGRESIAKAVYDQLIKMNYFANSAGNVPGGLFAERLIEKMPGLSRVYYSNSGSEANEKGYKLVRQLAALKNDGKKHKILYRDRDYHGTTITALSSTGQLQRKDQYGPFTPGFVEVPHCMAYRSPNGDDPDFGVQAACEIEKVILREDPDTVGSIILEPITAGGGVIPPPEGYFETVQEICAKYGVLLHIDEVVCGMGRTGKWFGYQHYGVKPDIVTMAKGVASGYAAISVTATTEALFNEFLHAPAEKMNYFRDISTFGGCAGGPAAALENLRIIEEENLLQNVTNMGEYFMGRFAELQDKYPVIGDVRGVGLFMGLELVKDRKSKEPVDESVTAGVVADCMQQGVIIGRTNRSFETFNNTLCFSPALICTKDDADQIVEAVDNALAKVVL</sequence>
<dbReference type="RefSeq" id="WP_109837238.1">
    <property type="nucleotide sequence ID" value="NZ_QGKM01000018.1"/>
</dbReference>
<dbReference type="InterPro" id="IPR049704">
    <property type="entry name" value="Aminotrans_3_PPA_site"/>
</dbReference>
<comment type="similarity">
    <text evidence="2 5">Belongs to the class-III pyridoxal-phosphate-dependent aminotransferase family.</text>
</comment>
<comment type="caution">
    <text evidence="6">The sequence shown here is derived from an EMBL/GenBank/DDBJ whole genome shotgun (WGS) entry which is preliminary data.</text>
</comment>
<name>A0A317CP83_9GAMM</name>
<dbReference type="Gene3D" id="3.40.640.10">
    <property type="entry name" value="Type I PLP-dependent aspartate aminotransferase-like (Major domain)"/>
    <property type="match status" value="1"/>
</dbReference>
<dbReference type="Gene3D" id="3.90.1150.10">
    <property type="entry name" value="Aspartate Aminotransferase, domain 1"/>
    <property type="match status" value="1"/>
</dbReference>
<dbReference type="OrthoDB" id="9801052at2"/>
<dbReference type="CDD" id="cd00610">
    <property type="entry name" value="OAT_like"/>
    <property type="match status" value="1"/>
</dbReference>
<comment type="cofactor">
    <cofactor evidence="1">
        <name>pyridoxal 5'-phosphate</name>
        <dbReference type="ChEBI" id="CHEBI:597326"/>
    </cofactor>
</comment>
<dbReference type="EMBL" id="QGKM01000018">
    <property type="protein sequence ID" value="PWQ98150.1"/>
    <property type="molecule type" value="Genomic_DNA"/>
</dbReference>
<dbReference type="PIRSF" id="PIRSF000521">
    <property type="entry name" value="Transaminase_4ab_Lys_Orn"/>
    <property type="match status" value="1"/>
</dbReference>
<dbReference type="InterPro" id="IPR015424">
    <property type="entry name" value="PyrdxlP-dep_Trfase"/>
</dbReference>
<dbReference type="Proteomes" id="UP000245539">
    <property type="component" value="Unassembled WGS sequence"/>
</dbReference>
<dbReference type="PANTHER" id="PTHR43094">
    <property type="entry name" value="AMINOTRANSFERASE"/>
    <property type="match status" value="1"/>
</dbReference>
<dbReference type="GO" id="GO:0008483">
    <property type="term" value="F:transaminase activity"/>
    <property type="evidence" value="ECO:0007669"/>
    <property type="project" value="UniProtKB-KW"/>
</dbReference>
<evidence type="ECO:0000256" key="2">
    <source>
        <dbReference type="ARBA" id="ARBA00008954"/>
    </source>
</evidence>
<dbReference type="PROSITE" id="PS00600">
    <property type="entry name" value="AA_TRANSFER_CLASS_3"/>
    <property type="match status" value="1"/>
</dbReference>
<protein>
    <submittedName>
        <fullName evidence="6">Aspartate aminotransferase family protein</fullName>
    </submittedName>
</protein>
<keyword evidence="7" id="KW-1185">Reference proteome</keyword>
<dbReference type="InterPro" id="IPR015421">
    <property type="entry name" value="PyrdxlP-dep_Trfase_major"/>
</dbReference>
<dbReference type="PANTHER" id="PTHR43094:SF1">
    <property type="entry name" value="AMINOTRANSFERASE CLASS-III"/>
    <property type="match status" value="1"/>
</dbReference>
<dbReference type="SUPFAM" id="SSF53383">
    <property type="entry name" value="PLP-dependent transferases"/>
    <property type="match status" value="1"/>
</dbReference>
<evidence type="ECO:0000256" key="5">
    <source>
        <dbReference type="RuleBase" id="RU003560"/>
    </source>
</evidence>
<keyword evidence="3 6" id="KW-0032">Aminotransferase</keyword>
<evidence type="ECO:0000256" key="4">
    <source>
        <dbReference type="ARBA" id="ARBA00022898"/>
    </source>
</evidence>
<evidence type="ECO:0000256" key="1">
    <source>
        <dbReference type="ARBA" id="ARBA00001933"/>
    </source>
</evidence>